<dbReference type="Proteomes" id="UP000192652">
    <property type="component" value="Unassembled WGS sequence"/>
</dbReference>
<comment type="caution">
    <text evidence="2">The sequence shown here is derived from an EMBL/GenBank/DDBJ whole genome shotgun (WGS) entry which is preliminary data.</text>
</comment>
<name>A0ABX3PCI3_9HYPH</name>
<reference evidence="2 3" key="1">
    <citation type="journal article" date="2017" name="Antonie Van Leeuwenhoek">
        <title>Rhizobium rhizosphaerae sp. nov., a novel species isolated from rice rhizosphere.</title>
        <authorList>
            <person name="Zhao J.J."/>
            <person name="Zhang J."/>
            <person name="Zhang R.J."/>
            <person name="Zhang C.W."/>
            <person name="Yin H.Q."/>
            <person name="Zhang X.X."/>
        </authorList>
    </citation>
    <scope>NUCLEOTIDE SEQUENCE [LARGE SCALE GENOMIC DNA]</scope>
    <source>
        <strain evidence="2 3">RD15</strain>
    </source>
</reference>
<dbReference type="EMBL" id="MSPX01000009">
    <property type="protein sequence ID" value="OQP86186.1"/>
    <property type="molecule type" value="Genomic_DNA"/>
</dbReference>
<accession>A0ABX3PCI3</accession>
<feature type="transmembrane region" description="Helical" evidence="1">
    <location>
        <begin position="138"/>
        <end position="162"/>
    </location>
</feature>
<protein>
    <submittedName>
        <fullName evidence="2">Uncharacterized protein</fullName>
    </submittedName>
</protein>
<evidence type="ECO:0000313" key="2">
    <source>
        <dbReference type="EMBL" id="OQP86186.1"/>
    </source>
</evidence>
<proteinExistence type="predicted"/>
<sequence length="179" mass="19598">MTFAAEPPAETGSAGNEEYNRVLEYYVEDGSDLDLVGLIAYGLYKRQKRDWIVKFRAEHAGRKPSGEAVLAVTSNYLTEDVKNTLRNRASDILSGYADTYVQAIEPQIRIEALNAEMLRQAQAIENSIKNQSSFWTQLGVGLVSAAAWSMIVFVLALVVALFGSDILGAVQGVSSFLKS</sequence>
<keyword evidence="1" id="KW-1133">Transmembrane helix</keyword>
<keyword evidence="3" id="KW-1185">Reference proteome</keyword>
<dbReference type="RefSeq" id="WP_081176391.1">
    <property type="nucleotide sequence ID" value="NZ_MSPX01000009.1"/>
</dbReference>
<organism evidence="2 3">
    <name type="scientific">Xaviernesmea rhizosphaerae</name>
    <dbReference type="NCBI Taxonomy" id="1672749"/>
    <lineage>
        <taxon>Bacteria</taxon>
        <taxon>Pseudomonadati</taxon>
        <taxon>Pseudomonadota</taxon>
        <taxon>Alphaproteobacteria</taxon>
        <taxon>Hyphomicrobiales</taxon>
        <taxon>Rhizobiaceae</taxon>
        <taxon>Rhizobium/Agrobacterium group</taxon>
        <taxon>Xaviernesmea</taxon>
    </lineage>
</organism>
<gene>
    <name evidence="2" type="ORF">BTR14_12430</name>
</gene>
<keyword evidence="1" id="KW-0812">Transmembrane</keyword>
<evidence type="ECO:0000256" key="1">
    <source>
        <dbReference type="SAM" id="Phobius"/>
    </source>
</evidence>
<keyword evidence="1" id="KW-0472">Membrane</keyword>
<evidence type="ECO:0000313" key="3">
    <source>
        <dbReference type="Proteomes" id="UP000192652"/>
    </source>
</evidence>